<dbReference type="EMBL" id="UINC01140203">
    <property type="protein sequence ID" value="SVD27208.1"/>
    <property type="molecule type" value="Genomic_DNA"/>
</dbReference>
<name>A0A382U0L9_9ZZZZ</name>
<reference evidence="1" key="1">
    <citation type="submission" date="2018-05" db="EMBL/GenBank/DDBJ databases">
        <authorList>
            <person name="Lanie J.A."/>
            <person name="Ng W.-L."/>
            <person name="Kazmierczak K.M."/>
            <person name="Andrzejewski T.M."/>
            <person name="Davidsen T.M."/>
            <person name="Wayne K.J."/>
            <person name="Tettelin H."/>
            <person name="Glass J.I."/>
            <person name="Rusch D."/>
            <person name="Podicherti R."/>
            <person name="Tsui H.-C.T."/>
            <person name="Winkler M.E."/>
        </authorList>
    </citation>
    <scope>NUCLEOTIDE SEQUENCE</scope>
</reference>
<evidence type="ECO:0000313" key="1">
    <source>
        <dbReference type="EMBL" id="SVD27208.1"/>
    </source>
</evidence>
<organism evidence="1">
    <name type="scientific">marine metagenome</name>
    <dbReference type="NCBI Taxonomy" id="408172"/>
    <lineage>
        <taxon>unclassified sequences</taxon>
        <taxon>metagenomes</taxon>
        <taxon>ecological metagenomes</taxon>
    </lineage>
</organism>
<sequence>MSHVLRVKATVHLPIVAIMDVANIKTAQEAFEQWLKDLDREGWDELLLLEDGEATLTVESFEEA</sequence>
<dbReference type="AlphaFoldDB" id="A0A382U0L9"/>
<accession>A0A382U0L9</accession>
<protein>
    <submittedName>
        <fullName evidence="1">Uncharacterized protein</fullName>
    </submittedName>
</protein>
<proteinExistence type="predicted"/>
<gene>
    <name evidence="1" type="ORF">METZ01_LOCUS380062</name>
</gene>